<reference evidence="1 2" key="1">
    <citation type="submission" date="2013-08" db="EMBL/GenBank/DDBJ databases">
        <authorList>
            <person name="Weinstock G."/>
            <person name="Sodergren E."/>
            <person name="Wylie T."/>
            <person name="Fulton L."/>
            <person name="Fulton R."/>
            <person name="Fronick C."/>
            <person name="O'Laughlin M."/>
            <person name="Godfrey J."/>
            <person name="Miner T."/>
            <person name="Herter B."/>
            <person name="Appelbaum E."/>
            <person name="Cordes M."/>
            <person name="Lek S."/>
            <person name="Wollam A."/>
            <person name="Pepin K.H."/>
            <person name="Palsikar V.B."/>
            <person name="Mitreva M."/>
            <person name="Wilson R.K."/>
        </authorList>
    </citation>
    <scope>NUCLEOTIDE SEQUENCE [LARGE SCALE GENOMIC DNA]</scope>
    <source>
        <strain evidence="1 2">ATCC 12856</strain>
    </source>
</reference>
<sequence>MRGTMSIHYPVISPYYGTVEQVIHPLSSYFYEWDTLFLIRTDEGAIEEIVADIDGCFHSCEVMDGDRVIPGMVLAYIQEDIQRTGSE</sequence>
<evidence type="ECO:0000313" key="2">
    <source>
        <dbReference type="Proteomes" id="UP000016511"/>
    </source>
</evidence>
<proteinExistence type="predicted"/>
<dbReference type="SUPFAM" id="SSF51230">
    <property type="entry name" value="Single hybrid motif"/>
    <property type="match status" value="1"/>
</dbReference>
<evidence type="ECO:0008006" key="3">
    <source>
        <dbReference type="Google" id="ProtNLM"/>
    </source>
</evidence>
<gene>
    <name evidence="1" type="ORF">HMPREF0083_02198</name>
</gene>
<dbReference type="Proteomes" id="UP000016511">
    <property type="component" value="Unassembled WGS sequence"/>
</dbReference>
<accession>U1WM64</accession>
<keyword evidence="2" id="KW-1185">Reference proteome</keyword>
<protein>
    <recommendedName>
        <fullName evidence="3">Lipoyl-binding domain-containing protein</fullName>
    </recommendedName>
</protein>
<dbReference type="HOGENOM" id="CLU_192716_0_0_9"/>
<dbReference type="AlphaFoldDB" id="U1WM64"/>
<name>U1WM64_ANEAE</name>
<dbReference type="STRING" id="649747.HMPREF0083_02198"/>
<dbReference type="InterPro" id="IPR011053">
    <property type="entry name" value="Single_hybrid_motif"/>
</dbReference>
<dbReference type="eggNOG" id="ENOG502ZVRK">
    <property type="taxonomic scope" value="Bacteria"/>
</dbReference>
<dbReference type="EMBL" id="AWSJ01000140">
    <property type="protein sequence ID" value="ERI09684.1"/>
    <property type="molecule type" value="Genomic_DNA"/>
</dbReference>
<evidence type="ECO:0000313" key="1">
    <source>
        <dbReference type="EMBL" id="ERI09684.1"/>
    </source>
</evidence>
<organism evidence="1 2">
    <name type="scientific">Aneurinibacillus aneurinilyticus ATCC 12856</name>
    <dbReference type="NCBI Taxonomy" id="649747"/>
    <lineage>
        <taxon>Bacteria</taxon>
        <taxon>Bacillati</taxon>
        <taxon>Bacillota</taxon>
        <taxon>Bacilli</taxon>
        <taxon>Bacillales</taxon>
        <taxon>Paenibacillaceae</taxon>
        <taxon>Aneurinibacillus group</taxon>
        <taxon>Aneurinibacillus</taxon>
    </lineage>
</organism>
<comment type="caution">
    <text evidence="1">The sequence shown here is derived from an EMBL/GenBank/DDBJ whole genome shotgun (WGS) entry which is preliminary data.</text>
</comment>
<dbReference type="PATRIC" id="fig|649747.3.peg.1990"/>